<organism evidence="2 3">
    <name type="scientific">Artemia franciscana</name>
    <name type="common">Brine shrimp</name>
    <name type="synonym">Artemia sanfranciscana</name>
    <dbReference type="NCBI Taxonomy" id="6661"/>
    <lineage>
        <taxon>Eukaryota</taxon>
        <taxon>Metazoa</taxon>
        <taxon>Ecdysozoa</taxon>
        <taxon>Arthropoda</taxon>
        <taxon>Crustacea</taxon>
        <taxon>Branchiopoda</taxon>
        <taxon>Anostraca</taxon>
        <taxon>Artemiidae</taxon>
        <taxon>Artemia</taxon>
    </lineage>
</organism>
<name>A0AA88IGC3_ARTSF</name>
<feature type="compositionally biased region" description="Basic and acidic residues" evidence="1">
    <location>
        <begin position="55"/>
        <end position="70"/>
    </location>
</feature>
<dbReference type="AlphaFoldDB" id="A0AA88IGC3"/>
<sequence>MKCHQTRSLEKNQQTARELLLMKFDNLMNGEMSVELQKKKNLKEKVKRSKMKGQKAKEKKEKSHETIVSL</sequence>
<feature type="compositionally biased region" description="Basic residues" evidence="1">
    <location>
        <begin position="42"/>
        <end position="54"/>
    </location>
</feature>
<accession>A0AA88IGC3</accession>
<evidence type="ECO:0000313" key="2">
    <source>
        <dbReference type="EMBL" id="KAK2727819.1"/>
    </source>
</evidence>
<evidence type="ECO:0000313" key="3">
    <source>
        <dbReference type="Proteomes" id="UP001187531"/>
    </source>
</evidence>
<feature type="region of interest" description="Disordered" evidence="1">
    <location>
        <begin position="42"/>
        <end position="70"/>
    </location>
</feature>
<dbReference type="EMBL" id="JAVRJZ010000001">
    <property type="protein sequence ID" value="KAK2727819.1"/>
    <property type="molecule type" value="Genomic_DNA"/>
</dbReference>
<proteinExistence type="predicted"/>
<protein>
    <submittedName>
        <fullName evidence="2">Uncharacterized protein</fullName>
    </submittedName>
</protein>
<dbReference type="Proteomes" id="UP001187531">
    <property type="component" value="Unassembled WGS sequence"/>
</dbReference>
<comment type="caution">
    <text evidence="2">The sequence shown here is derived from an EMBL/GenBank/DDBJ whole genome shotgun (WGS) entry which is preliminary data.</text>
</comment>
<reference evidence="2" key="1">
    <citation type="submission" date="2023-07" db="EMBL/GenBank/DDBJ databases">
        <title>Chromosome-level genome assembly of Artemia franciscana.</title>
        <authorList>
            <person name="Jo E."/>
        </authorList>
    </citation>
    <scope>NUCLEOTIDE SEQUENCE</scope>
    <source>
        <tissue evidence="2">Whole body</tissue>
    </source>
</reference>
<evidence type="ECO:0000256" key="1">
    <source>
        <dbReference type="SAM" id="MobiDB-lite"/>
    </source>
</evidence>
<keyword evidence="3" id="KW-1185">Reference proteome</keyword>
<gene>
    <name evidence="2" type="ORF">QYM36_008342</name>
</gene>